<keyword evidence="2" id="KW-1185">Reference proteome</keyword>
<reference evidence="2" key="1">
    <citation type="journal article" date="2023" name="Mol. Phylogenet. Evol.">
        <title>Genome-scale phylogeny and comparative genomics of the fungal order Sordariales.</title>
        <authorList>
            <person name="Hensen N."/>
            <person name="Bonometti L."/>
            <person name="Westerberg I."/>
            <person name="Brannstrom I.O."/>
            <person name="Guillou S."/>
            <person name="Cros-Aarteil S."/>
            <person name="Calhoun S."/>
            <person name="Haridas S."/>
            <person name="Kuo A."/>
            <person name="Mondo S."/>
            <person name="Pangilinan J."/>
            <person name="Riley R."/>
            <person name="LaButti K."/>
            <person name="Andreopoulos B."/>
            <person name="Lipzen A."/>
            <person name="Chen C."/>
            <person name="Yan M."/>
            <person name="Daum C."/>
            <person name="Ng V."/>
            <person name="Clum A."/>
            <person name="Steindorff A."/>
            <person name="Ohm R.A."/>
            <person name="Martin F."/>
            <person name="Silar P."/>
            <person name="Natvig D.O."/>
            <person name="Lalanne C."/>
            <person name="Gautier V."/>
            <person name="Ament-Velasquez S.L."/>
            <person name="Kruys A."/>
            <person name="Hutchinson M.I."/>
            <person name="Powell A.J."/>
            <person name="Barry K."/>
            <person name="Miller A.N."/>
            <person name="Grigoriev I.V."/>
            <person name="Debuchy R."/>
            <person name="Gladieux P."/>
            <person name="Hiltunen Thoren M."/>
            <person name="Johannesson H."/>
        </authorList>
    </citation>
    <scope>NUCLEOTIDE SEQUENCE [LARGE SCALE GENOMIC DNA]</scope>
    <source>
        <strain evidence="2">CBS 340.73</strain>
    </source>
</reference>
<dbReference type="Proteomes" id="UP001303473">
    <property type="component" value="Unassembled WGS sequence"/>
</dbReference>
<dbReference type="AlphaFoldDB" id="A0AAN6NED1"/>
<protein>
    <recommendedName>
        <fullName evidence="3">CSN8/PSMD8/EIF3K domain-containing protein</fullName>
    </recommendedName>
</protein>
<name>A0AAN6NED1_9PEZI</name>
<dbReference type="EMBL" id="MU853767">
    <property type="protein sequence ID" value="KAK3943273.1"/>
    <property type="molecule type" value="Genomic_DNA"/>
</dbReference>
<gene>
    <name evidence="1" type="ORF">QBC46DRAFT_378005</name>
</gene>
<organism evidence="1 2">
    <name type="scientific">Diplogelasinospora grovesii</name>
    <dbReference type="NCBI Taxonomy" id="303347"/>
    <lineage>
        <taxon>Eukaryota</taxon>
        <taxon>Fungi</taxon>
        <taxon>Dikarya</taxon>
        <taxon>Ascomycota</taxon>
        <taxon>Pezizomycotina</taxon>
        <taxon>Sordariomycetes</taxon>
        <taxon>Sordariomycetidae</taxon>
        <taxon>Sordariales</taxon>
        <taxon>Diplogelasinosporaceae</taxon>
        <taxon>Diplogelasinospora</taxon>
    </lineage>
</organism>
<evidence type="ECO:0000313" key="1">
    <source>
        <dbReference type="EMBL" id="KAK3943273.1"/>
    </source>
</evidence>
<comment type="caution">
    <text evidence="1">The sequence shown here is derived from an EMBL/GenBank/DDBJ whole genome shotgun (WGS) entry which is preliminary data.</text>
</comment>
<dbReference type="PANTHER" id="PTHR39398:SF1">
    <property type="entry name" value="CSN8_PSMD8_EIF3K DOMAIN-CONTAINING PROTEIN"/>
    <property type="match status" value="1"/>
</dbReference>
<evidence type="ECO:0000313" key="2">
    <source>
        <dbReference type="Proteomes" id="UP001303473"/>
    </source>
</evidence>
<accession>A0AAN6NED1</accession>
<sequence length="300" mass="34260">MQRRGGRVPSGHHLSSRLRPVEVDPLAEYGLPSKGEKRLLSAKTQETFYSKIAERYLAFCTEAGDSDGLQKQFARLAIDSNNKSVPAPTTRPNTTTTTTERIQKTDLSQILMALRKLREAIVASKRRDDFATQVYLFAIRLGILSSSHETYHPALLYLLKVIHPAHNLSSVELQEVVGYLVLDAACRRSDLAEAYTLRNKYRLKDPKVDAVLRALSRDDWVLWRKVRRSVDGHKARIMDFAEPQLRSHILKAFGRSYLSVSREFLETQTFSSWSELVDRHQVGWELDNGRVVIRKIQGRS</sequence>
<proteinExistence type="predicted"/>
<dbReference type="PANTHER" id="PTHR39398">
    <property type="entry name" value="YALI0F14311P"/>
    <property type="match status" value="1"/>
</dbReference>
<evidence type="ECO:0008006" key="3">
    <source>
        <dbReference type="Google" id="ProtNLM"/>
    </source>
</evidence>